<name>A0A0J9GTD7_9RHOB</name>
<feature type="domain" description="Peptidoglycan binding-like" evidence="2">
    <location>
        <begin position="168"/>
        <end position="221"/>
    </location>
</feature>
<organism evidence="3 4">
    <name type="scientific">Candidatus Rhodobacter oscarellae</name>
    <dbReference type="NCBI Taxonomy" id="1675527"/>
    <lineage>
        <taxon>Bacteria</taxon>
        <taxon>Pseudomonadati</taxon>
        <taxon>Pseudomonadota</taxon>
        <taxon>Alphaproteobacteria</taxon>
        <taxon>Rhodobacterales</taxon>
        <taxon>Rhodobacter group</taxon>
        <taxon>Rhodobacter</taxon>
    </lineage>
</organism>
<dbReference type="InterPro" id="IPR036366">
    <property type="entry name" value="PGBDSf"/>
</dbReference>
<dbReference type="InterPro" id="IPR043504">
    <property type="entry name" value="Peptidase_S1_PA_chymotrypsin"/>
</dbReference>
<dbReference type="InterPro" id="IPR036365">
    <property type="entry name" value="PGBD-like_sf"/>
</dbReference>
<protein>
    <recommendedName>
        <fullName evidence="2">Peptidoglycan binding-like domain-containing protein</fullName>
    </recommendedName>
</protein>
<dbReference type="PATRIC" id="fig|1675527.3.peg.1803"/>
<dbReference type="InterPro" id="IPR009003">
    <property type="entry name" value="Peptidase_S1_PA"/>
</dbReference>
<dbReference type="PANTHER" id="PTHR43019:SF23">
    <property type="entry name" value="PROTEASE DO-LIKE 5, CHLOROPLASTIC"/>
    <property type="match status" value="1"/>
</dbReference>
<dbReference type="InterPro" id="IPR002477">
    <property type="entry name" value="Peptidoglycan-bd-like"/>
</dbReference>
<evidence type="ECO:0000256" key="1">
    <source>
        <dbReference type="SAM" id="SignalP"/>
    </source>
</evidence>
<dbReference type="SUPFAM" id="SSF47090">
    <property type="entry name" value="PGBD-like"/>
    <property type="match status" value="1"/>
</dbReference>
<comment type="caution">
    <text evidence="3">The sequence shown here is derived from an EMBL/GenBank/DDBJ whole genome shotgun (WGS) entry which is preliminary data.</text>
</comment>
<gene>
    <name evidence="3" type="ORF">AIOL_001709</name>
</gene>
<dbReference type="SUPFAM" id="SSF50494">
    <property type="entry name" value="Trypsin-like serine proteases"/>
    <property type="match status" value="1"/>
</dbReference>
<keyword evidence="1" id="KW-0732">Signal</keyword>
<keyword evidence="4" id="KW-1185">Reference proteome</keyword>
<evidence type="ECO:0000313" key="3">
    <source>
        <dbReference type="EMBL" id="KMW56753.1"/>
    </source>
</evidence>
<dbReference type="EMBL" id="LFTY01000002">
    <property type="protein sequence ID" value="KMW56753.1"/>
    <property type="molecule type" value="Genomic_DNA"/>
</dbReference>
<feature type="chain" id="PRO_5005320197" description="Peptidoglycan binding-like domain-containing protein" evidence="1">
    <location>
        <begin position="23"/>
        <end position="595"/>
    </location>
</feature>
<dbReference type="STRING" id="1675527.AIOL_001709"/>
<sequence length="595" mass="63762">MKQFVAVLLLGVGLLGFGPAAAQSVFVQIEAHPNLPDAEDAVRDFASDLPDVNGFRFASGWYAVALGPYDLATAVARVNTLKSRRAIPADSYLVDGSTYSQQFYPIGASALTAPAVTAPAPTAPAAQVEVPALQGGTETAAAPEPEPEPLILEETRREALRSEGRLSRQDRFDLQIALQWFGFYEGRIDAAFGPGTRNSMARWQSSKGYDDTGVLTTRQRQELITDYTTVLASLNLQPWRDDSAGIEMELPTAMVAFDRYEPPFAHYNAINDSGVRVLLISQAGNENSLLGLYDIMQTLKIVPLEGERERRANRFTLTGENSEITSYTHAVLDNGEIKGFTLIWPVGEDKRREVALKAMRDSFTPVSGTVLPDVVGDGALEQSLDLVSGLEIRRPIASRSGFYVDGRGTILTSTAAVNGCQRITVDEIYDADVVARDAALGLALLRPKERLAPIEFARFQPSVPRLKSEVAVAGYSFEGALGSPTVTFGTLADVKGLRGERTMKRLALSTSPGDAGGPVFDATGSVMGMLLPNDTEGARQLPGDVNFATDSAAIAEFMSNNGISAAASDASTTASPEAITTRAQNLTVLVGCWDE</sequence>
<dbReference type="Gene3D" id="2.40.10.10">
    <property type="entry name" value="Trypsin-like serine proteases"/>
    <property type="match status" value="2"/>
</dbReference>
<reference evidence="3 4" key="1">
    <citation type="submission" date="2015-06" db="EMBL/GenBank/DDBJ databases">
        <title>Draft genome sequence of an Alphaproteobacteria species associated to the Mediterranean sponge Oscarella lobularis.</title>
        <authorList>
            <person name="Jourda C."/>
            <person name="Santini S."/>
            <person name="Claverie J.-M."/>
        </authorList>
    </citation>
    <scope>NUCLEOTIDE SEQUENCE [LARGE SCALE GENOMIC DNA]</scope>
    <source>
        <strain evidence="3">IGS</strain>
    </source>
</reference>
<dbReference type="Pfam" id="PF01471">
    <property type="entry name" value="PG_binding_1"/>
    <property type="match status" value="1"/>
</dbReference>
<dbReference type="PANTHER" id="PTHR43019">
    <property type="entry name" value="SERINE ENDOPROTEASE DEGS"/>
    <property type="match status" value="1"/>
</dbReference>
<dbReference type="Proteomes" id="UP000037178">
    <property type="component" value="Unassembled WGS sequence"/>
</dbReference>
<proteinExistence type="predicted"/>
<dbReference type="Pfam" id="PF13365">
    <property type="entry name" value="Trypsin_2"/>
    <property type="match status" value="1"/>
</dbReference>
<feature type="signal peptide" evidence="1">
    <location>
        <begin position="1"/>
        <end position="22"/>
    </location>
</feature>
<dbReference type="Gene3D" id="1.10.101.10">
    <property type="entry name" value="PGBD-like superfamily/PGBD"/>
    <property type="match status" value="1"/>
</dbReference>
<accession>A0A0J9GTD7</accession>
<dbReference type="AlphaFoldDB" id="A0A0J9GTD7"/>
<evidence type="ECO:0000259" key="2">
    <source>
        <dbReference type="Pfam" id="PF01471"/>
    </source>
</evidence>
<evidence type="ECO:0000313" key="4">
    <source>
        <dbReference type="Proteomes" id="UP000037178"/>
    </source>
</evidence>
<dbReference type="RefSeq" id="WP_049642590.1">
    <property type="nucleotide sequence ID" value="NZ_LFTY01000002.1"/>
</dbReference>
<dbReference type="OrthoDB" id="6810892at2"/>